<name>A0A4Y9ZE58_9AGAM</name>
<evidence type="ECO:0000256" key="1">
    <source>
        <dbReference type="SAM" id="MobiDB-lite"/>
    </source>
</evidence>
<protein>
    <submittedName>
        <fullName evidence="2">Uncharacterized protein</fullName>
    </submittedName>
</protein>
<evidence type="ECO:0000313" key="2">
    <source>
        <dbReference type="EMBL" id="TFY72048.1"/>
    </source>
</evidence>
<dbReference type="Proteomes" id="UP000298327">
    <property type="component" value="Unassembled WGS sequence"/>
</dbReference>
<organism evidence="2 3">
    <name type="scientific">Dentipellis fragilis</name>
    <dbReference type="NCBI Taxonomy" id="205917"/>
    <lineage>
        <taxon>Eukaryota</taxon>
        <taxon>Fungi</taxon>
        <taxon>Dikarya</taxon>
        <taxon>Basidiomycota</taxon>
        <taxon>Agaricomycotina</taxon>
        <taxon>Agaricomycetes</taxon>
        <taxon>Russulales</taxon>
        <taxon>Hericiaceae</taxon>
        <taxon>Dentipellis</taxon>
    </lineage>
</organism>
<feature type="region of interest" description="Disordered" evidence="1">
    <location>
        <begin position="1"/>
        <end position="27"/>
    </location>
</feature>
<reference evidence="2 3" key="1">
    <citation type="submission" date="2019-02" db="EMBL/GenBank/DDBJ databases">
        <title>Genome sequencing of the rare red list fungi Dentipellis fragilis.</title>
        <authorList>
            <person name="Buettner E."/>
            <person name="Kellner H."/>
        </authorList>
    </citation>
    <scope>NUCLEOTIDE SEQUENCE [LARGE SCALE GENOMIC DNA]</scope>
    <source>
        <strain evidence="2 3">DSM 105465</strain>
    </source>
</reference>
<dbReference type="EMBL" id="SEOQ01000027">
    <property type="protein sequence ID" value="TFY72048.1"/>
    <property type="molecule type" value="Genomic_DNA"/>
</dbReference>
<gene>
    <name evidence="2" type="ORF">EVG20_g951</name>
</gene>
<comment type="caution">
    <text evidence="2">The sequence shown here is derived from an EMBL/GenBank/DDBJ whole genome shotgun (WGS) entry which is preliminary data.</text>
</comment>
<dbReference type="AlphaFoldDB" id="A0A4Y9ZE58"/>
<keyword evidence="3" id="KW-1185">Reference proteome</keyword>
<proteinExistence type="predicted"/>
<sequence>MPSENGNGENGGARKKYRYGEDSHGRSVPLQLQPLPFTLTYTAAGLTKTMRTSFFSFVSFFVAVVSGQQLITTTDALGNTIIEEVTTDALGDPITEILQTIASVPTPSVPVASTPRALSTSSLTSTTPVAAPVQQGPVGQPGPTAAQGETPYTYTTTDANGDPTAIQDVFTPTFPATTPADIPATGTVLDFSQWLGMIGNATSDLNKPVGTQVVDGGSVNRPLSIACSLLAGIAAGAALVLS</sequence>
<dbReference type="OrthoDB" id="3257429at2759"/>
<accession>A0A4Y9ZE58</accession>
<evidence type="ECO:0000313" key="3">
    <source>
        <dbReference type="Proteomes" id="UP000298327"/>
    </source>
</evidence>